<dbReference type="InterPro" id="IPR011009">
    <property type="entry name" value="Kinase-like_dom_sf"/>
</dbReference>
<dbReference type="PROSITE" id="PS50011">
    <property type="entry name" value="PROTEIN_KINASE_DOM"/>
    <property type="match status" value="1"/>
</dbReference>
<dbReference type="OrthoDB" id="68483at2759"/>
<feature type="binding site" evidence="6">
    <location>
        <position position="240"/>
    </location>
    <ligand>
        <name>ATP</name>
        <dbReference type="ChEBI" id="CHEBI:30616"/>
    </ligand>
</feature>
<feature type="compositionally biased region" description="Low complexity" evidence="7">
    <location>
        <begin position="595"/>
        <end position="609"/>
    </location>
</feature>
<dbReference type="Gene3D" id="1.10.510.10">
    <property type="entry name" value="Transferase(Phosphotransferase) domain 1"/>
    <property type="match status" value="1"/>
</dbReference>
<feature type="region of interest" description="Disordered" evidence="7">
    <location>
        <begin position="1"/>
        <end position="76"/>
    </location>
</feature>
<feature type="region of interest" description="Disordered" evidence="7">
    <location>
        <begin position="643"/>
        <end position="703"/>
    </location>
</feature>
<dbReference type="EMBL" id="CABVLU010000002">
    <property type="protein sequence ID" value="VVT49091.1"/>
    <property type="molecule type" value="Genomic_DNA"/>
</dbReference>
<dbReference type="SMART" id="SM00220">
    <property type="entry name" value="S_TKc"/>
    <property type="match status" value="1"/>
</dbReference>
<dbReference type="GO" id="GO:0004674">
    <property type="term" value="F:protein serine/threonine kinase activity"/>
    <property type="evidence" value="ECO:0007669"/>
    <property type="project" value="UniProtKB-KW"/>
</dbReference>
<evidence type="ECO:0000256" key="6">
    <source>
        <dbReference type="PROSITE-ProRule" id="PRU10141"/>
    </source>
</evidence>
<organism evidence="9 10">
    <name type="scientific">Magnusiomyces paraingens</name>
    <dbReference type="NCBI Taxonomy" id="2606893"/>
    <lineage>
        <taxon>Eukaryota</taxon>
        <taxon>Fungi</taxon>
        <taxon>Dikarya</taxon>
        <taxon>Ascomycota</taxon>
        <taxon>Saccharomycotina</taxon>
        <taxon>Dipodascomycetes</taxon>
        <taxon>Dipodascales</taxon>
        <taxon>Dipodascaceae</taxon>
        <taxon>Magnusiomyces</taxon>
    </lineage>
</organism>
<dbReference type="PANTHER" id="PTHR43895:SF150">
    <property type="entry name" value="SERINE_THREONINE-PROTEIN KINASE STK11"/>
    <property type="match status" value="1"/>
</dbReference>
<dbReference type="Pfam" id="PF00069">
    <property type="entry name" value="Pkinase"/>
    <property type="match status" value="1"/>
</dbReference>
<protein>
    <recommendedName>
        <fullName evidence="8">Protein kinase domain-containing protein</fullName>
    </recommendedName>
</protein>
<dbReference type="SUPFAM" id="SSF56112">
    <property type="entry name" value="Protein kinase-like (PK-like)"/>
    <property type="match status" value="1"/>
</dbReference>
<dbReference type="PANTHER" id="PTHR43895">
    <property type="entry name" value="CALCIUM/CALMODULIN-DEPENDENT PROTEIN KINASE KINASE-RELATED"/>
    <property type="match status" value="1"/>
</dbReference>
<evidence type="ECO:0000256" key="3">
    <source>
        <dbReference type="ARBA" id="ARBA00022741"/>
    </source>
</evidence>
<dbReference type="Proteomes" id="UP000398389">
    <property type="component" value="Unassembled WGS sequence"/>
</dbReference>
<sequence>MLSHQQHPATTTTTAASDRGPQNHCCVPTPSNSLDVSLGSTRPQSLQPSPHYHQHQHHHSIPGLNHPPPSNNMTPMSLPHSPYLAPHISLSMTERVPVSAAAASVTAISNENSSSHAVLSVPGGGGDGGIINNNTTTNNNALTNPATGVLPSNNPLARRPSMVRFYSTPTLPCMSPTRQQFRLANATPREIKETVVSSRRVDDAGKTVNQYLVCGQIGCGTFGTVWKVTDTNTSEPYAMKEYSKSSLRKHLRSELLSQRRRAVMRGSSRPRTPLAGASSTSSSSVSPAIDNNSPFNLIRREFAIAKKLDHPNIVSLIEVLDDPTSDSLYLILEWCANGPVMSHTKTRDHNDDEPPLVPTACLSEEQCRLYFRDMILGIEYLHSQGVIHRDIKADNLLLDEDDVLKIADFGVSELFEQDNDVITKTAGSPSYMAPELAVISNGTLMPLAATRDIPTNSLSGRSADIWSMGVTLYYMLFGVLPFCADNVMDLYTHIVTEEVEFPRDDINPDLKDLFARILCKSPQKRIKMDELRIHPWVTRRNQDALVSKEENISDSITQVTEEDIVSAIERVRSLGVEPEQAMAKLRRLHGWRGQPSSSRSSSRSPSLSPYLAPHDALARVPSPTQPLDDVNLSLQKLTRALEEVARRSHSKSRGPSSVDSQGGPGSSSYYKSISHGTSSSHNFYQSASTTPGGSSIYPSRNTGTTMSANASSVSVAVVEGPTEADSTLKEENTLTIIGRPPSVPSPTSLTSTTPPSSSLKTAAPSACNLVNEAASTRISL</sequence>
<keyword evidence="2" id="KW-0808">Transferase</keyword>
<dbReference type="InterPro" id="IPR008271">
    <property type="entry name" value="Ser/Thr_kinase_AS"/>
</dbReference>
<reference evidence="9 10" key="1">
    <citation type="submission" date="2019-09" db="EMBL/GenBank/DDBJ databases">
        <authorList>
            <person name="Brejova B."/>
        </authorList>
    </citation>
    <scope>NUCLEOTIDE SEQUENCE [LARGE SCALE GENOMIC DNA]</scope>
</reference>
<evidence type="ECO:0000256" key="2">
    <source>
        <dbReference type="ARBA" id="ARBA00022679"/>
    </source>
</evidence>
<feature type="compositionally biased region" description="Polar residues" evidence="7">
    <location>
        <begin position="653"/>
        <end position="703"/>
    </location>
</feature>
<feature type="compositionally biased region" description="Polar residues" evidence="7">
    <location>
        <begin position="29"/>
        <end position="42"/>
    </location>
</feature>
<keyword evidence="10" id="KW-1185">Reference proteome</keyword>
<feature type="domain" description="Protein kinase" evidence="8">
    <location>
        <begin position="211"/>
        <end position="537"/>
    </location>
</feature>
<dbReference type="InterPro" id="IPR017441">
    <property type="entry name" value="Protein_kinase_ATP_BS"/>
</dbReference>
<proteinExistence type="predicted"/>
<evidence type="ECO:0000313" key="9">
    <source>
        <dbReference type="EMBL" id="VVT49091.1"/>
    </source>
</evidence>
<dbReference type="Gene3D" id="3.30.200.20">
    <property type="entry name" value="Phosphorylase Kinase, domain 1"/>
    <property type="match status" value="1"/>
</dbReference>
<evidence type="ECO:0000256" key="5">
    <source>
        <dbReference type="ARBA" id="ARBA00022840"/>
    </source>
</evidence>
<evidence type="ECO:0000313" key="10">
    <source>
        <dbReference type="Proteomes" id="UP000398389"/>
    </source>
</evidence>
<evidence type="ECO:0000256" key="1">
    <source>
        <dbReference type="ARBA" id="ARBA00022527"/>
    </source>
</evidence>
<keyword evidence="4" id="KW-0418">Kinase</keyword>
<dbReference type="GO" id="GO:0005524">
    <property type="term" value="F:ATP binding"/>
    <property type="evidence" value="ECO:0007669"/>
    <property type="project" value="UniProtKB-UniRule"/>
</dbReference>
<accession>A0A5E8BCR4</accession>
<feature type="region of interest" description="Disordered" evidence="7">
    <location>
        <begin position="259"/>
        <end position="287"/>
    </location>
</feature>
<dbReference type="InterPro" id="IPR000719">
    <property type="entry name" value="Prot_kinase_dom"/>
</dbReference>
<dbReference type="GeneID" id="43580919"/>
<evidence type="ECO:0000256" key="7">
    <source>
        <dbReference type="SAM" id="MobiDB-lite"/>
    </source>
</evidence>
<dbReference type="PROSITE" id="PS00107">
    <property type="entry name" value="PROTEIN_KINASE_ATP"/>
    <property type="match status" value="1"/>
</dbReference>
<evidence type="ECO:0000256" key="4">
    <source>
        <dbReference type="ARBA" id="ARBA00022777"/>
    </source>
</evidence>
<evidence type="ECO:0000259" key="8">
    <source>
        <dbReference type="PROSITE" id="PS50011"/>
    </source>
</evidence>
<dbReference type="FunFam" id="1.10.510.10:FF:000571">
    <property type="entry name" value="Maternal embryonic leucine zipper kinase"/>
    <property type="match status" value="1"/>
</dbReference>
<dbReference type="GO" id="GO:0007165">
    <property type="term" value="P:signal transduction"/>
    <property type="evidence" value="ECO:0007669"/>
    <property type="project" value="TreeGrafter"/>
</dbReference>
<name>A0A5E8BCR4_9ASCO</name>
<dbReference type="GO" id="GO:0005737">
    <property type="term" value="C:cytoplasm"/>
    <property type="evidence" value="ECO:0007669"/>
    <property type="project" value="TreeGrafter"/>
</dbReference>
<dbReference type="AlphaFoldDB" id="A0A5E8BCR4"/>
<keyword evidence="5 6" id="KW-0067">ATP-binding</keyword>
<feature type="region of interest" description="Disordered" evidence="7">
    <location>
        <begin position="736"/>
        <end position="763"/>
    </location>
</feature>
<dbReference type="CDD" id="cd14008">
    <property type="entry name" value="STKc_LKB1_CaMKK"/>
    <property type="match status" value="1"/>
</dbReference>
<feature type="region of interest" description="Disordered" evidence="7">
    <location>
        <begin position="587"/>
        <end position="611"/>
    </location>
</feature>
<dbReference type="RefSeq" id="XP_031852710.1">
    <property type="nucleotide sequence ID" value="XM_031996819.1"/>
</dbReference>
<keyword evidence="3 6" id="KW-0547">Nucleotide-binding</keyword>
<dbReference type="PROSITE" id="PS00108">
    <property type="entry name" value="PROTEIN_KINASE_ST"/>
    <property type="match status" value="1"/>
</dbReference>
<keyword evidence="1" id="KW-0723">Serine/threonine-protein kinase</keyword>
<feature type="compositionally biased region" description="Low complexity" evidence="7">
    <location>
        <begin position="745"/>
        <end position="763"/>
    </location>
</feature>
<gene>
    <name evidence="9" type="ORF">SAPINGB_P002099</name>
</gene>